<feature type="transmembrane region" description="Helical" evidence="1">
    <location>
        <begin position="195"/>
        <end position="218"/>
    </location>
</feature>
<dbReference type="PANTHER" id="PTHR33444:SF2">
    <property type="entry name" value="MARVEL DOMAIN-CONTAINING PROTEIN"/>
    <property type="match status" value="1"/>
</dbReference>
<keyword evidence="1" id="KW-0472">Membrane</keyword>
<evidence type="ECO:0000256" key="1">
    <source>
        <dbReference type="SAM" id="Phobius"/>
    </source>
</evidence>
<comment type="caution">
    <text evidence="2">The sequence shown here is derived from an EMBL/GenBank/DDBJ whole genome shotgun (WGS) entry which is preliminary data.</text>
</comment>
<feature type="transmembrane region" description="Helical" evidence="1">
    <location>
        <begin position="101"/>
        <end position="120"/>
    </location>
</feature>
<keyword evidence="1" id="KW-0812">Transmembrane</keyword>
<dbReference type="InterPro" id="IPR040350">
    <property type="entry name" value="TMEM272"/>
</dbReference>
<accession>A0A813TTC0</accession>
<keyword evidence="3" id="KW-1185">Reference proteome</keyword>
<dbReference type="PANTHER" id="PTHR33444">
    <property type="entry name" value="SI:DKEY-19B23.12-RELATED"/>
    <property type="match status" value="1"/>
</dbReference>
<organism evidence="2 3">
    <name type="scientific">Brachionus calyciflorus</name>
    <dbReference type="NCBI Taxonomy" id="104777"/>
    <lineage>
        <taxon>Eukaryota</taxon>
        <taxon>Metazoa</taxon>
        <taxon>Spiralia</taxon>
        <taxon>Gnathifera</taxon>
        <taxon>Rotifera</taxon>
        <taxon>Eurotatoria</taxon>
        <taxon>Monogononta</taxon>
        <taxon>Pseudotrocha</taxon>
        <taxon>Ploima</taxon>
        <taxon>Brachionidae</taxon>
        <taxon>Brachionus</taxon>
    </lineage>
</organism>
<dbReference type="AlphaFoldDB" id="A0A813TTC0"/>
<dbReference type="Proteomes" id="UP000663879">
    <property type="component" value="Unassembled WGS sequence"/>
</dbReference>
<protein>
    <submittedName>
        <fullName evidence="2">Uncharacterized protein</fullName>
    </submittedName>
</protein>
<feature type="transmembrane region" description="Helical" evidence="1">
    <location>
        <begin position="67"/>
        <end position="89"/>
    </location>
</feature>
<dbReference type="OrthoDB" id="6157510at2759"/>
<gene>
    <name evidence="2" type="ORF">OXX778_LOCUS7323</name>
</gene>
<keyword evidence="1" id="KW-1133">Transmembrane helix</keyword>
<dbReference type="EMBL" id="CAJNOC010000927">
    <property type="protein sequence ID" value="CAF0818200.1"/>
    <property type="molecule type" value="Genomic_DNA"/>
</dbReference>
<reference evidence="2" key="1">
    <citation type="submission" date="2021-02" db="EMBL/GenBank/DDBJ databases">
        <authorList>
            <person name="Nowell W R."/>
        </authorList>
    </citation>
    <scope>NUCLEOTIDE SEQUENCE</scope>
    <source>
        <strain evidence="2">Ploen Becks lab</strain>
    </source>
</reference>
<proteinExistence type="predicted"/>
<evidence type="ECO:0000313" key="2">
    <source>
        <dbReference type="EMBL" id="CAF0818200.1"/>
    </source>
</evidence>
<evidence type="ECO:0000313" key="3">
    <source>
        <dbReference type="Proteomes" id="UP000663879"/>
    </source>
</evidence>
<feature type="transmembrane region" description="Helical" evidence="1">
    <location>
        <begin position="141"/>
        <end position="162"/>
    </location>
</feature>
<name>A0A813TTC0_9BILA</name>
<sequence length="221" mass="25496">MIHNPVEIRIDNHWLNNNALVNIPSSYTELPSTNKSLFIQLQRVKEESTNPADYALKVCEILCGSSLFTIFFVILSAIPITMIIIGAIYKDQCTIDHKIPIWLIVYGVFGLLNVILRTVQNSHYIFKKARNELNESFKIKMRILIIDLFLFAWFICGNVWIYSVKSKVVTDNQLDPSYCHANCYYFAFWMITIKWILLGILCCCYCCILLIGACVIIFDSD</sequence>